<reference evidence="2" key="1">
    <citation type="submission" date="2015-11" db="EMBL/GenBank/DDBJ databases">
        <authorList>
            <person name="Blom J."/>
        </authorList>
    </citation>
    <scope>NUCLEOTIDE SEQUENCE [LARGE SCALE GENOMIC DNA]</scope>
</reference>
<dbReference type="KEGG" id="ege:EM595_3355"/>
<dbReference type="GeneID" id="84611664"/>
<dbReference type="Pfam" id="PF10945">
    <property type="entry name" value="CBP_BcsR"/>
    <property type="match status" value="1"/>
</dbReference>
<dbReference type="OrthoDB" id="6636615at2"/>
<dbReference type="InterPro" id="IPR024487">
    <property type="entry name" value="CBP_BcsR"/>
</dbReference>
<accession>A0A0U5GS32</accession>
<evidence type="ECO:0000313" key="2">
    <source>
        <dbReference type="Proteomes" id="UP000059419"/>
    </source>
</evidence>
<proteinExistence type="predicted"/>
<dbReference type="PATRIC" id="fig|1619313.3.peg.3482"/>
<dbReference type="AlphaFoldDB" id="A0A0U5GS32"/>
<sequence>MKKENTLTVVAGSGEAQDDISTLSKAFSLHAFHYVDIARHERLKKMNERWPLLAELTQLHSENNH</sequence>
<dbReference type="Proteomes" id="UP000059419">
    <property type="component" value="Chromosome 1"/>
</dbReference>
<dbReference type="STRING" id="1619313.EM595_3355"/>
<gene>
    <name evidence="1" type="ORF">EM595_3355</name>
</gene>
<dbReference type="RefSeq" id="WP_067434708.1">
    <property type="nucleotide sequence ID" value="NZ_CP072598.1"/>
</dbReference>
<name>A0A0U5GS32_9GAMM</name>
<organism evidence="1 2">
    <name type="scientific">Duffyella gerundensis</name>
    <dbReference type="NCBI Taxonomy" id="1619313"/>
    <lineage>
        <taxon>Bacteria</taxon>
        <taxon>Pseudomonadati</taxon>
        <taxon>Pseudomonadota</taxon>
        <taxon>Gammaproteobacteria</taxon>
        <taxon>Enterobacterales</taxon>
        <taxon>Erwiniaceae</taxon>
        <taxon>Duffyella</taxon>
    </lineage>
</organism>
<evidence type="ECO:0000313" key="1">
    <source>
        <dbReference type="EMBL" id="CUU25586.1"/>
    </source>
</evidence>
<protein>
    <submittedName>
        <fullName evidence="1">Uncharacterized protein</fullName>
    </submittedName>
</protein>
<keyword evidence="2" id="KW-1185">Reference proteome</keyword>
<dbReference type="NCBIfam" id="NF040717">
    <property type="entry name" value="BcsR_only"/>
    <property type="match status" value="1"/>
</dbReference>
<dbReference type="EMBL" id="LN907827">
    <property type="protein sequence ID" value="CUU25586.1"/>
    <property type="molecule type" value="Genomic_DNA"/>
</dbReference>